<feature type="region of interest" description="Disordered" evidence="1">
    <location>
        <begin position="74"/>
        <end position="98"/>
    </location>
</feature>
<dbReference type="Proteomes" id="UP001244297">
    <property type="component" value="Unassembled WGS sequence"/>
</dbReference>
<accession>A0ABT8AUQ7</accession>
<feature type="compositionally biased region" description="Polar residues" evidence="1">
    <location>
        <begin position="74"/>
        <end position="87"/>
    </location>
</feature>
<proteinExistence type="predicted"/>
<feature type="signal peptide" evidence="2">
    <location>
        <begin position="1"/>
        <end position="21"/>
    </location>
</feature>
<protein>
    <submittedName>
        <fullName evidence="3">Uncharacterized protein</fullName>
    </submittedName>
</protein>
<feature type="chain" id="PRO_5046942093" evidence="2">
    <location>
        <begin position="22"/>
        <end position="98"/>
    </location>
</feature>
<evidence type="ECO:0000256" key="1">
    <source>
        <dbReference type="SAM" id="MobiDB-lite"/>
    </source>
</evidence>
<evidence type="ECO:0000256" key="2">
    <source>
        <dbReference type="SAM" id="SignalP"/>
    </source>
</evidence>
<evidence type="ECO:0000313" key="4">
    <source>
        <dbReference type="Proteomes" id="UP001244297"/>
    </source>
</evidence>
<name>A0ABT8AUQ7_9HYPH</name>
<keyword evidence="2" id="KW-0732">Signal</keyword>
<dbReference type="EMBL" id="JAUFPT010000068">
    <property type="protein sequence ID" value="MDN3573136.1"/>
    <property type="molecule type" value="Genomic_DNA"/>
</dbReference>
<sequence>MNNLILACSFGAMLISGPAFAHASSAPIAPSLIVRTNGSGLDAWSYAEGNDKSGGMWEGATGYGASAPQQPVYTGSVPSNRQWSHLNTRTRHHSAPSY</sequence>
<dbReference type="RefSeq" id="WP_238291446.1">
    <property type="nucleotide sequence ID" value="NZ_BPQS01000038.1"/>
</dbReference>
<organism evidence="3 4">
    <name type="scientific">Methylobacterium longum</name>
    <dbReference type="NCBI Taxonomy" id="767694"/>
    <lineage>
        <taxon>Bacteria</taxon>
        <taxon>Pseudomonadati</taxon>
        <taxon>Pseudomonadota</taxon>
        <taxon>Alphaproteobacteria</taxon>
        <taxon>Hyphomicrobiales</taxon>
        <taxon>Methylobacteriaceae</taxon>
        <taxon>Methylobacterium</taxon>
    </lineage>
</organism>
<evidence type="ECO:0000313" key="3">
    <source>
        <dbReference type="EMBL" id="MDN3573136.1"/>
    </source>
</evidence>
<feature type="compositionally biased region" description="Basic residues" evidence="1">
    <location>
        <begin position="88"/>
        <end position="98"/>
    </location>
</feature>
<reference evidence="4" key="1">
    <citation type="journal article" date="2019" name="Int. J. Syst. Evol. Microbiol.">
        <title>The Global Catalogue of Microorganisms (GCM) 10K type strain sequencing project: providing services to taxonomists for standard genome sequencing and annotation.</title>
        <authorList>
            <consortium name="The Broad Institute Genomics Platform"/>
            <consortium name="The Broad Institute Genome Sequencing Center for Infectious Disease"/>
            <person name="Wu L."/>
            <person name="Ma J."/>
        </authorList>
    </citation>
    <scope>NUCLEOTIDE SEQUENCE [LARGE SCALE GENOMIC DNA]</scope>
    <source>
        <strain evidence="4">CECT 7806</strain>
    </source>
</reference>
<keyword evidence="4" id="KW-1185">Reference proteome</keyword>
<gene>
    <name evidence="3" type="ORF">QWZ18_21235</name>
</gene>
<comment type="caution">
    <text evidence="3">The sequence shown here is derived from an EMBL/GenBank/DDBJ whole genome shotgun (WGS) entry which is preliminary data.</text>
</comment>